<dbReference type="InterPro" id="IPR052724">
    <property type="entry name" value="GT117_domain-containing"/>
</dbReference>
<dbReference type="Proteomes" id="UP000547674">
    <property type="component" value="Unassembled WGS sequence"/>
</dbReference>
<dbReference type="InterPro" id="IPR021280">
    <property type="entry name" value="TMEM260-like"/>
</dbReference>
<evidence type="ECO:0000313" key="3">
    <source>
        <dbReference type="Proteomes" id="UP000547674"/>
    </source>
</evidence>
<proteinExistence type="predicted"/>
<name>A0A7Y2E8R4_UNCEI</name>
<comment type="caution">
    <text evidence="2">The sequence shown here is derived from an EMBL/GenBank/DDBJ whole genome shotgun (WGS) entry which is preliminary data.</text>
</comment>
<feature type="transmembrane region" description="Helical" evidence="1">
    <location>
        <begin position="260"/>
        <end position="280"/>
    </location>
</feature>
<dbReference type="EMBL" id="JABDJR010000442">
    <property type="protein sequence ID" value="NNF07276.1"/>
    <property type="molecule type" value="Genomic_DNA"/>
</dbReference>
<gene>
    <name evidence="2" type="ORF">HKN21_10995</name>
</gene>
<feature type="transmembrane region" description="Helical" evidence="1">
    <location>
        <begin position="221"/>
        <end position="253"/>
    </location>
</feature>
<dbReference type="PANTHER" id="PTHR16214">
    <property type="entry name" value="TRANSMEMBRANE PROTEIN 260"/>
    <property type="match status" value="1"/>
</dbReference>
<organism evidence="2 3">
    <name type="scientific">Eiseniibacteriota bacterium</name>
    <dbReference type="NCBI Taxonomy" id="2212470"/>
    <lineage>
        <taxon>Bacteria</taxon>
        <taxon>Candidatus Eiseniibacteriota</taxon>
    </lineage>
</organism>
<dbReference type="PANTHER" id="PTHR16214:SF3">
    <property type="entry name" value="TRANSMEMBRANE PROTEIN 260"/>
    <property type="match status" value="1"/>
</dbReference>
<feature type="transmembrane region" description="Helical" evidence="1">
    <location>
        <begin position="399"/>
        <end position="421"/>
    </location>
</feature>
<feature type="non-terminal residue" evidence="2">
    <location>
        <position position="632"/>
    </location>
</feature>
<feature type="transmembrane region" description="Helical" evidence="1">
    <location>
        <begin position="176"/>
        <end position="201"/>
    </location>
</feature>
<feature type="transmembrane region" description="Helical" evidence="1">
    <location>
        <begin position="81"/>
        <end position="99"/>
    </location>
</feature>
<protein>
    <submittedName>
        <fullName evidence="2">DUF2723 domain-containing protein</fullName>
    </submittedName>
</protein>
<reference evidence="2 3" key="1">
    <citation type="submission" date="2020-03" db="EMBL/GenBank/DDBJ databases">
        <title>Metabolic flexibility allows generalist bacteria to become dominant in a frequently disturbed ecosystem.</title>
        <authorList>
            <person name="Chen Y.-J."/>
            <person name="Leung P.M."/>
            <person name="Bay S.K."/>
            <person name="Hugenholtz P."/>
            <person name="Kessler A.J."/>
            <person name="Shelley G."/>
            <person name="Waite D.W."/>
            <person name="Cook P.L."/>
            <person name="Greening C."/>
        </authorList>
    </citation>
    <scope>NUCLEOTIDE SEQUENCE [LARGE SCALE GENOMIC DNA]</scope>
    <source>
        <strain evidence="2">SS_bin_28</strain>
    </source>
</reference>
<evidence type="ECO:0000313" key="2">
    <source>
        <dbReference type="EMBL" id="NNF07276.1"/>
    </source>
</evidence>
<keyword evidence="1" id="KW-0812">Transmembrane</keyword>
<dbReference type="Pfam" id="PF11028">
    <property type="entry name" value="TMEM260-like"/>
    <property type="match status" value="1"/>
</dbReference>
<accession>A0A7Y2E8R4</accession>
<feature type="transmembrane region" description="Helical" evidence="1">
    <location>
        <begin position="12"/>
        <end position="30"/>
    </location>
</feature>
<feature type="transmembrane region" description="Helical" evidence="1">
    <location>
        <begin position="368"/>
        <end position="387"/>
    </location>
</feature>
<feature type="transmembrane region" description="Helical" evidence="1">
    <location>
        <begin position="119"/>
        <end position="138"/>
    </location>
</feature>
<sequence length="632" mass="71542">MNATNRWTHDLSNTWIAALVFLVSIAVYTITLTPTVPFWDAGEYIATSFILGIPHPPGTPLYVLIGRIFTMLPIGTVAQQVNWLSALASSITILFTYLITVKMTRSVYKPEEGENHKVLSYVAGIVAAFIAAFATTFWDNAIEAEVYAGACAIMTFCIWLIMRWQERLDEGTEDGLLLLITYIVGIGVGIHLQVAIAAWPAVIFVFVCRPHYLKQWNYLGWAIVTLSLGIGINGLTFLWAPFVLVVTLIMWLLSGRLHRLAFFSSVLFILGLSVHFYLMIRSNLNPVINEGAPGNWQALWEMLIRDQYKPGSPFDRKAPVWYQIDHMWLRYMMWNFTLYGSKLTALIPLAIGAVGAVVQFMRDKKQSAITFALFGLLGPGMVFYMNFRQGEVRERDYFFVQNFQFMSIWIGIGSAFVLHWLSKNFGGKKSMTAILGALFVMMALLPLAHNWRSHDRRGYVLAENYAHNMLMGCEEGAILFTNGDNDTFPLWYLQEVEGVRKDVRVVNLSLLNTPWYIKQLRDLDPQLPIVWTDGQIESIYIALEYVIASATAQGRQVRIPTEVSQHWDNESLQYILESLRAIGADPGRDVSVRELAGDQIIRENEWKKPIYIATSVPDVMGLGSQLKFEGLV</sequence>
<feature type="transmembrane region" description="Helical" evidence="1">
    <location>
        <begin position="336"/>
        <end position="361"/>
    </location>
</feature>
<feature type="transmembrane region" description="Helical" evidence="1">
    <location>
        <begin position="433"/>
        <end position="451"/>
    </location>
</feature>
<keyword evidence="1" id="KW-0472">Membrane</keyword>
<evidence type="ECO:0000256" key="1">
    <source>
        <dbReference type="SAM" id="Phobius"/>
    </source>
</evidence>
<dbReference type="AlphaFoldDB" id="A0A7Y2E8R4"/>
<feature type="transmembrane region" description="Helical" evidence="1">
    <location>
        <begin position="144"/>
        <end position="164"/>
    </location>
</feature>
<keyword evidence="1" id="KW-1133">Transmembrane helix</keyword>